<sequence length="90" mass="9885">MIFHIPNQGCKGSGILLNSVFDALLHYAALNASSTGRMSADELNTVAAMLRSCAASYNLLFFWLSHALLWNSLNHNGRTLRISDGLMMDL</sequence>
<keyword evidence="2" id="KW-1185">Reference proteome</keyword>
<gene>
    <name evidence="1" type="ORF">SASPL_127431</name>
</gene>
<dbReference type="EMBL" id="PNBA02000010">
    <property type="protein sequence ID" value="KAG6409392.1"/>
    <property type="molecule type" value="Genomic_DNA"/>
</dbReference>
<organism evidence="1">
    <name type="scientific">Salvia splendens</name>
    <name type="common">Scarlet sage</name>
    <dbReference type="NCBI Taxonomy" id="180675"/>
    <lineage>
        <taxon>Eukaryota</taxon>
        <taxon>Viridiplantae</taxon>
        <taxon>Streptophyta</taxon>
        <taxon>Embryophyta</taxon>
        <taxon>Tracheophyta</taxon>
        <taxon>Spermatophyta</taxon>
        <taxon>Magnoliopsida</taxon>
        <taxon>eudicotyledons</taxon>
        <taxon>Gunneridae</taxon>
        <taxon>Pentapetalae</taxon>
        <taxon>asterids</taxon>
        <taxon>lamiids</taxon>
        <taxon>Lamiales</taxon>
        <taxon>Lamiaceae</taxon>
        <taxon>Nepetoideae</taxon>
        <taxon>Mentheae</taxon>
        <taxon>Salviinae</taxon>
        <taxon>Salvia</taxon>
        <taxon>Salvia subgen. Calosphace</taxon>
        <taxon>core Calosphace</taxon>
    </lineage>
</organism>
<dbReference type="Proteomes" id="UP000298416">
    <property type="component" value="Unassembled WGS sequence"/>
</dbReference>
<reference evidence="1" key="2">
    <citation type="submission" date="2020-08" db="EMBL/GenBank/DDBJ databases">
        <title>Plant Genome Project.</title>
        <authorList>
            <person name="Zhang R.-G."/>
        </authorList>
    </citation>
    <scope>NUCLEOTIDE SEQUENCE</scope>
    <source>
        <strain evidence="1">Huo1</strain>
        <tissue evidence="1">Leaf</tissue>
    </source>
</reference>
<comment type="caution">
    <text evidence="1">The sequence shown here is derived from an EMBL/GenBank/DDBJ whole genome shotgun (WGS) entry which is preliminary data.</text>
</comment>
<dbReference type="AlphaFoldDB" id="A0A8X8ZLJ6"/>
<name>A0A8X8ZLJ6_SALSN</name>
<evidence type="ECO:0000313" key="2">
    <source>
        <dbReference type="Proteomes" id="UP000298416"/>
    </source>
</evidence>
<reference evidence="1" key="1">
    <citation type="submission" date="2018-01" db="EMBL/GenBank/DDBJ databases">
        <authorList>
            <person name="Mao J.F."/>
        </authorList>
    </citation>
    <scope>NUCLEOTIDE SEQUENCE</scope>
    <source>
        <strain evidence="1">Huo1</strain>
        <tissue evidence="1">Leaf</tissue>
    </source>
</reference>
<protein>
    <submittedName>
        <fullName evidence="1">Uncharacterized protein</fullName>
    </submittedName>
</protein>
<proteinExistence type="predicted"/>
<accession>A0A8X8ZLJ6</accession>
<evidence type="ECO:0000313" key="1">
    <source>
        <dbReference type="EMBL" id="KAG6409392.1"/>
    </source>
</evidence>